<dbReference type="HOGENOM" id="CLU_3031647_0_0_1"/>
<organism evidence="1 2">
    <name type="scientific">Ciona intestinalis</name>
    <name type="common">Transparent sea squirt</name>
    <name type="synonym">Ascidia intestinalis</name>
    <dbReference type="NCBI Taxonomy" id="7719"/>
    <lineage>
        <taxon>Eukaryota</taxon>
        <taxon>Metazoa</taxon>
        <taxon>Chordata</taxon>
        <taxon>Tunicata</taxon>
        <taxon>Ascidiacea</taxon>
        <taxon>Phlebobranchia</taxon>
        <taxon>Cionidae</taxon>
        <taxon>Ciona</taxon>
    </lineage>
</organism>
<reference evidence="1" key="3">
    <citation type="submission" date="2025-09" db="UniProtKB">
        <authorList>
            <consortium name="Ensembl"/>
        </authorList>
    </citation>
    <scope>IDENTIFICATION</scope>
</reference>
<evidence type="ECO:0000313" key="2">
    <source>
        <dbReference type="Proteomes" id="UP000008144"/>
    </source>
</evidence>
<evidence type="ECO:0000313" key="1">
    <source>
        <dbReference type="Ensembl" id="ENSCINP00000032496.1"/>
    </source>
</evidence>
<reference evidence="2" key="1">
    <citation type="journal article" date="2002" name="Science">
        <title>The draft genome of Ciona intestinalis: insights into chordate and vertebrate origins.</title>
        <authorList>
            <person name="Dehal P."/>
            <person name="Satou Y."/>
            <person name="Campbell R.K."/>
            <person name="Chapman J."/>
            <person name="Degnan B."/>
            <person name="De Tomaso A."/>
            <person name="Davidson B."/>
            <person name="Di Gregorio A."/>
            <person name="Gelpke M."/>
            <person name="Goodstein D.M."/>
            <person name="Harafuji N."/>
            <person name="Hastings K.E."/>
            <person name="Ho I."/>
            <person name="Hotta K."/>
            <person name="Huang W."/>
            <person name="Kawashima T."/>
            <person name="Lemaire P."/>
            <person name="Martinez D."/>
            <person name="Meinertzhagen I.A."/>
            <person name="Necula S."/>
            <person name="Nonaka M."/>
            <person name="Putnam N."/>
            <person name="Rash S."/>
            <person name="Saiga H."/>
            <person name="Satake M."/>
            <person name="Terry A."/>
            <person name="Yamada L."/>
            <person name="Wang H.G."/>
            <person name="Awazu S."/>
            <person name="Azumi K."/>
            <person name="Boore J."/>
            <person name="Branno M."/>
            <person name="Chin-Bow S."/>
            <person name="DeSantis R."/>
            <person name="Doyle S."/>
            <person name="Francino P."/>
            <person name="Keys D.N."/>
            <person name="Haga S."/>
            <person name="Hayashi H."/>
            <person name="Hino K."/>
            <person name="Imai K.S."/>
            <person name="Inaba K."/>
            <person name="Kano S."/>
            <person name="Kobayashi K."/>
            <person name="Kobayashi M."/>
            <person name="Lee B.I."/>
            <person name="Makabe K.W."/>
            <person name="Manohar C."/>
            <person name="Matassi G."/>
            <person name="Medina M."/>
            <person name="Mochizuki Y."/>
            <person name="Mount S."/>
            <person name="Morishita T."/>
            <person name="Miura S."/>
            <person name="Nakayama A."/>
            <person name="Nishizaka S."/>
            <person name="Nomoto H."/>
            <person name="Ohta F."/>
            <person name="Oishi K."/>
            <person name="Rigoutsos I."/>
            <person name="Sano M."/>
            <person name="Sasaki A."/>
            <person name="Sasakura Y."/>
            <person name="Shoguchi E."/>
            <person name="Shin-i T."/>
            <person name="Spagnuolo A."/>
            <person name="Stainier D."/>
            <person name="Suzuki M.M."/>
            <person name="Tassy O."/>
            <person name="Takatori N."/>
            <person name="Tokuoka M."/>
            <person name="Yagi K."/>
            <person name="Yoshizaki F."/>
            <person name="Wada S."/>
            <person name="Zhang C."/>
            <person name="Hyatt P.D."/>
            <person name="Larimer F."/>
            <person name="Detter C."/>
            <person name="Doggett N."/>
            <person name="Glavina T."/>
            <person name="Hawkins T."/>
            <person name="Richardson P."/>
            <person name="Lucas S."/>
            <person name="Kohara Y."/>
            <person name="Levine M."/>
            <person name="Satoh N."/>
            <person name="Rokhsar D.S."/>
        </authorList>
    </citation>
    <scope>NUCLEOTIDE SEQUENCE [LARGE SCALE GENOMIC DNA]</scope>
</reference>
<sequence>MMFPCCIKISDEPKKCLSSYNLNILFRWVWSYIVHSEQSEMGIYIFLIVKSACVK</sequence>
<protein>
    <submittedName>
        <fullName evidence="1">Uncharacterized protein</fullName>
    </submittedName>
</protein>
<accession>H2XS62</accession>
<name>H2XS62_CIOIN</name>
<dbReference type="Ensembl" id="ENSCINT00000031296.1">
    <property type="protein sequence ID" value="ENSCINP00000032496.1"/>
    <property type="gene ID" value="ENSCING00000021664.1"/>
</dbReference>
<dbReference type="AlphaFoldDB" id="H2XS62"/>
<dbReference type="InParanoid" id="H2XS62"/>
<keyword evidence="2" id="KW-1185">Reference proteome</keyword>
<dbReference type="Proteomes" id="UP000008144">
    <property type="component" value="Unassembled WGS sequence"/>
</dbReference>
<reference evidence="1" key="2">
    <citation type="submission" date="2025-08" db="UniProtKB">
        <authorList>
            <consortium name="Ensembl"/>
        </authorList>
    </citation>
    <scope>IDENTIFICATION</scope>
</reference>
<proteinExistence type="predicted"/>